<dbReference type="InterPro" id="IPR011453">
    <property type="entry name" value="DUF1559"/>
</dbReference>
<proteinExistence type="predicted"/>
<organism evidence="2 3">
    <name type="scientific">Candidatus Fervidibacter sacchari</name>
    <dbReference type="NCBI Taxonomy" id="1448929"/>
    <lineage>
        <taxon>Bacteria</taxon>
        <taxon>Candidatus Fervidibacterota</taxon>
        <taxon>Candidatus Fervidibacter</taxon>
    </lineage>
</organism>
<dbReference type="PANTHER" id="PTHR30093:SF2">
    <property type="entry name" value="TYPE II SECRETION SYSTEM PROTEIN H"/>
    <property type="match status" value="1"/>
</dbReference>
<dbReference type="RefSeq" id="WP_259095490.1">
    <property type="nucleotide sequence ID" value="NZ_CP130454.1"/>
</dbReference>
<dbReference type="InterPro" id="IPR012902">
    <property type="entry name" value="N_methyl_site"/>
</dbReference>
<dbReference type="Pfam" id="PF07596">
    <property type="entry name" value="SBP_bac_10"/>
    <property type="match status" value="1"/>
</dbReference>
<evidence type="ECO:0000313" key="2">
    <source>
        <dbReference type="EMBL" id="MCS3919251.1"/>
    </source>
</evidence>
<dbReference type="InterPro" id="IPR045584">
    <property type="entry name" value="Pilin-like"/>
</dbReference>
<evidence type="ECO:0000313" key="3">
    <source>
        <dbReference type="Proteomes" id="UP001204798"/>
    </source>
</evidence>
<name>A0ABT2EMU9_9BACT</name>
<accession>A0ABT2EMU9</accession>
<keyword evidence="3" id="KW-1185">Reference proteome</keyword>
<dbReference type="NCBIfam" id="TIGR02532">
    <property type="entry name" value="IV_pilin_GFxxxE"/>
    <property type="match status" value="1"/>
</dbReference>
<evidence type="ECO:0000259" key="1">
    <source>
        <dbReference type="Pfam" id="PF07596"/>
    </source>
</evidence>
<dbReference type="Gene3D" id="3.30.700.10">
    <property type="entry name" value="Glycoprotein, Type 4 Pilin"/>
    <property type="match status" value="1"/>
</dbReference>
<comment type="caution">
    <text evidence="2">The sequence shown here is derived from an EMBL/GenBank/DDBJ whole genome shotgun (WGS) entry which is preliminary data.</text>
</comment>
<dbReference type="PANTHER" id="PTHR30093">
    <property type="entry name" value="GENERAL SECRETION PATHWAY PROTEIN G"/>
    <property type="match status" value="1"/>
</dbReference>
<protein>
    <submittedName>
        <fullName evidence="2">Prepilin-type N-terminal cleavage/methylation domain-containing protein/prepilin-type processing-associated H-X9-DG protein</fullName>
    </submittedName>
</protein>
<feature type="domain" description="DUF1559" evidence="1">
    <location>
        <begin position="31"/>
        <end position="93"/>
    </location>
</feature>
<sequence>MKRGFTLVELLVVIAIIAALVGLLLPILAQSREKARQTACLSNLQQMAMATLQYAQDWDDTLPMSGYEAIDAFGRPCFISVGSVILPFLGDRRILACPTEPDAYDTSSYAEAMGLTGGECGSGKRGGGSYALNSAVFVSGNAPHLNLVARKPVRLTELRYASQTALGYDGNVAAGNRCNFSPFEPALEGRHLGSCNVSFADGHAKAIPTMLSGCVAQNVNGKVLPEHCAGTQLPYGRRCGQTSSVPCVHNLTGVVWRDEQGLCVTNLR</sequence>
<dbReference type="Pfam" id="PF07963">
    <property type="entry name" value="N_methyl"/>
    <property type="match status" value="1"/>
</dbReference>
<dbReference type="PROSITE" id="PS00409">
    <property type="entry name" value="PROKAR_NTER_METHYL"/>
    <property type="match status" value="1"/>
</dbReference>
<dbReference type="EMBL" id="JANUCP010000003">
    <property type="protein sequence ID" value="MCS3919251.1"/>
    <property type="molecule type" value="Genomic_DNA"/>
</dbReference>
<dbReference type="Proteomes" id="UP001204798">
    <property type="component" value="Unassembled WGS sequence"/>
</dbReference>
<reference evidence="2 3" key="1">
    <citation type="submission" date="2022-08" db="EMBL/GenBank/DDBJ databases">
        <title>Bacterial and archaeal communities from various locations to study Microbial Dark Matter (Phase II).</title>
        <authorList>
            <person name="Stepanauskas R."/>
        </authorList>
    </citation>
    <scope>NUCLEOTIDE SEQUENCE [LARGE SCALE GENOMIC DNA]</scope>
    <source>
        <strain evidence="2 3">PD1</strain>
    </source>
</reference>
<gene>
    <name evidence="2" type="ORF">M2350_001664</name>
</gene>
<dbReference type="InterPro" id="IPR027558">
    <property type="entry name" value="Pre_pil_HX9DG_C"/>
</dbReference>
<dbReference type="SUPFAM" id="SSF54523">
    <property type="entry name" value="Pili subunits"/>
    <property type="match status" value="1"/>
</dbReference>
<dbReference type="NCBIfam" id="TIGR04294">
    <property type="entry name" value="pre_pil_HX9DG"/>
    <property type="match status" value="1"/>
</dbReference>